<name>A0AAV4F8S8_9GAST</name>
<comment type="caution">
    <text evidence="10">The sequence shown here is derived from an EMBL/GenBank/DDBJ whole genome shotgun (WGS) entry which is preliminary data.</text>
</comment>
<dbReference type="Pfam" id="PF13870">
    <property type="entry name" value="CCDC113_CCDC96_CC"/>
    <property type="match status" value="1"/>
</dbReference>
<proteinExistence type="inferred from homology"/>
<dbReference type="EMBL" id="BMAT01007723">
    <property type="protein sequence ID" value="GFR69787.1"/>
    <property type="molecule type" value="Genomic_DNA"/>
</dbReference>
<dbReference type="InterPro" id="IPR051885">
    <property type="entry name" value="CC_CF"/>
</dbReference>
<evidence type="ECO:0000256" key="2">
    <source>
        <dbReference type="ARBA" id="ARBA00022794"/>
    </source>
</evidence>
<feature type="domain" description="CCDC113/CCDC96 coiled-coil" evidence="9">
    <location>
        <begin position="180"/>
        <end position="353"/>
    </location>
</feature>
<evidence type="ECO:0000256" key="4">
    <source>
        <dbReference type="ARBA" id="ARBA00023273"/>
    </source>
</evidence>
<keyword evidence="2" id="KW-0970">Cilium biogenesis/degradation</keyword>
<evidence type="ECO:0000313" key="10">
    <source>
        <dbReference type="EMBL" id="GFR69787.1"/>
    </source>
</evidence>
<feature type="region of interest" description="Disordered" evidence="8">
    <location>
        <begin position="56"/>
        <end position="91"/>
    </location>
</feature>
<sequence length="381" mass="44569">MEDAHSVDTDTTGEDPLHDLTDDQLYQLVEETIRANEVLLAETNMFEKFLNRVEPRDAGTGSLASTPGLGIRDDKGYNRKRSKSKSHTLDRSMKLNAEQKCDIAQREIEELREDIERMKEESEKVLDTYKAIMEEADMRLSEMKKESYEFERDIVKGSVNHRTNKVIAEKCMRYFEDKLRARDTLIEKLRLKNSTLKVQKKKLMLQLKQKEEMGEVLHEVDFNQLKIENQQYLEKIDERNQDLLRLKLMAGNTLQVLNSYKKKLHTLTMEAERLESEISSRQELQSRIQNETQLVEVERAKAEQINKRLRKQLANFKVPDVMDYVAEKASLYDIQKKVKSWERKVDIAEMALRTHRKSWTQMQMAGSMGSATNWSGLAMEV</sequence>
<dbReference type="Proteomes" id="UP000762676">
    <property type="component" value="Unassembled WGS sequence"/>
</dbReference>
<dbReference type="InterPro" id="IPR025254">
    <property type="entry name" value="CCDC113/CCDC96_CC"/>
</dbReference>
<comment type="similarity">
    <text evidence="5">Belongs to the CFAP263 family.</text>
</comment>
<dbReference type="PANTHER" id="PTHR15654:SF2">
    <property type="entry name" value="COILED-COIL DOMAIN-CONTAINING PROTEIN 113"/>
    <property type="match status" value="1"/>
</dbReference>
<protein>
    <recommendedName>
        <fullName evidence="6">Cilia- and flagella-associated protein 263</fullName>
    </recommendedName>
</protein>
<evidence type="ECO:0000256" key="5">
    <source>
        <dbReference type="ARBA" id="ARBA00044506"/>
    </source>
</evidence>
<feature type="coiled-coil region" evidence="7">
    <location>
        <begin position="94"/>
        <end position="146"/>
    </location>
</feature>
<dbReference type="AlphaFoldDB" id="A0AAV4F8S8"/>
<evidence type="ECO:0000256" key="6">
    <source>
        <dbReference type="ARBA" id="ARBA00044798"/>
    </source>
</evidence>
<dbReference type="GO" id="GO:0060271">
    <property type="term" value="P:cilium assembly"/>
    <property type="evidence" value="ECO:0007669"/>
    <property type="project" value="TreeGrafter"/>
</dbReference>
<evidence type="ECO:0000256" key="1">
    <source>
        <dbReference type="ARBA" id="ARBA00004138"/>
    </source>
</evidence>
<reference evidence="10 11" key="1">
    <citation type="journal article" date="2021" name="Elife">
        <title>Chloroplast acquisition without the gene transfer in kleptoplastic sea slugs, Plakobranchus ocellatus.</title>
        <authorList>
            <person name="Maeda T."/>
            <person name="Takahashi S."/>
            <person name="Yoshida T."/>
            <person name="Shimamura S."/>
            <person name="Takaki Y."/>
            <person name="Nagai Y."/>
            <person name="Toyoda A."/>
            <person name="Suzuki Y."/>
            <person name="Arimoto A."/>
            <person name="Ishii H."/>
            <person name="Satoh N."/>
            <person name="Nishiyama T."/>
            <person name="Hasebe M."/>
            <person name="Maruyama T."/>
            <person name="Minagawa J."/>
            <person name="Obokata J."/>
            <person name="Shigenobu S."/>
        </authorList>
    </citation>
    <scope>NUCLEOTIDE SEQUENCE [LARGE SCALE GENOMIC DNA]</scope>
</reference>
<dbReference type="PANTHER" id="PTHR15654">
    <property type="entry name" value="COILED-COIL DOMAIN-CONTAINING PROTEIN 113-RELATED"/>
    <property type="match status" value="1"/>
</dbReference>
<gene>
    <name evidence="10" type="ORF">ElyMa_003766500</name>
</gene>
<evidence type="ECO:0000256" key="7">
    <source>
        <dbReference type="SAM" id="Coils"/>
    </source>
</evidence>
<evidence type="ECO:0000256" key="8">
    <source>
        <dbReference type="SAM" id="MobiDB-lite"/>
    </source>
</evidence>
<keyword evidence="11" id="KW-1185">Reference proteome</keyword>
<comment type="subcellular location">
    <subcellularLocation>
        <location evidence="1">Cell projection</location>
        <location evidence="1">Cilium</location>
    </subcellularLocation>
</comment>
<keyword evidence="3 7" id="KW-0175">Coiled coil</keyword>
<dbReference type="GO" id="GO:0036064">
    <property type="term" value="C:ciliary basal body"/>
    <property type="evidence" value="ECO:0007669"/>
    <property type="project" value="TreeGrafter"/>
</dbReference>
<evidence type="ECO:0000259" key="9">
    <source>
        <dbReference type="Pfam" id="PF13870"/>
    </source>
</evidence>
<accession>A0AAV4F8S8</accession>
<feature type="coiled-coil region" evidence="7">
    <location>
        <begin position="186"/>
        <end position="308"/>
    </location>
</feature>
<organism evidence="10 11">
    <name type="scientific">Elysia marginata</name>
    <dbReference type="NCBI Taxonomy" id="1093978"/>
    <lineage>
        <taxon>Eukaryota</taxon>
        <taxon>Metazoa</taxon>
        <taxon>Spiralia</taxon>
        <taxon>Lophotrochozoa</taxon>
        <taxon>Mollusca</taxon>
        <taxon>Gastropoda</taxon>
        <taxon>Heterobranchia</taxon>
        <taxon>Euthyneura</taxon>
        <taxon>Panpulmonata</taxon>
        <taxon>Sacoglossa</taxon>
        <taxon>Placobranchoidea</taxon>
        <taxon>Plakobranchidae</taxon>
        <taxon>Elysia</taxon>
    </lineage>
</organism>
<evidence type="ECO:0000313" key="11">
    <source>
        <dbReference type="Proteomes" id="UP000762676"/>
    </source>
</evidence>
<dbReference type="GO" id="GO:0005930">
    <property type="term" value="C:axoneme"/>
    <property type="evidence" value="ECO:0007669"/>
    <property type="project" value="TreeGrafter"/>
</dbReference>
<keyword evidence="4" id="KW-0966">Cell projection</keyword>
<evidence type="ECO:0000256" key="3">
    <source>
        <dbReference type="ARBA" id="ARBA00023054"/>
    </source>
</evidence>